<name>A0A0C9ZN46_9AGAM</name>
<sequence length="114" mass="13053">GHMIAQLRLVFCMLGTDQFLTYVQHFHIIPPAGHTMDATSSGLHVLKCAMRSNRERVGDVLPLSHIRSPVHLIPHFGKTANPCLTTHTSHEFSTKFWLNHYWNKHIYYCLSLCA</sequence>
<proteinExistence type="predicted"/>
<reference evidence="2" key="2">
    <citation type="submission" date="2015-01" db="EMBL/GenBank/DDBJ databases">
        <title>Evolutionary Origins and Diversification of the Mycorrhizal Mutualists.</title>
        <authorList>
            <consortium name="DOE Joint Genome Institute"/>
            <consortium name="Mycorrhizal Genomics Consortium"/>
            <person name="Kohler A."/>
            <person name="Kuo A."/>
            <person name="Nagy L.G."/>
            <person name="Floudas D."/>
            <person name="Copeland A."/>
            <person name="Barry K.W."/>
            <person name="Cichocki N."/>
            <person name="Veneault-Fourrey C."/>
            <person name="LaButti K."/>
            <person name="Lindquist E.A."/>
            <person name="Lipzen A."/>
            <person name="Lundell T."/>
            <person name="Morin E."/>
            <person name="Murat C."/>
            <person name="Riley R."/>
            <person name="Ohm R."/>
            <person name="Sun H."/>
            <person name="Tunlid A."/>
            <person name="Henrissat B."/>
            <person name="Grigoriev I.V."/>
            <person name="Hibbett D.S."/>
            <person name="Martin F."/>
        </authorList>
    </citation>
    <scope>NUCLEOTIDE SEQUENCE [LARGE SCALE GENOMIC DNA]</scope>
    <source>
        <strain evidence="2">441</strain>
    </source>
</reference>
<dbReference type="EMBL" id="KN833696">
    <property type="protein sequence ID" value="KIK27344.1"/>
    <property type="molecule type" value="Genomic_DNA"/>
</dbReference>
<dbReference type="Proteomes" id="UP000054018">
    <property type="component" value="Unassembled WGS sequence"/>
</dbReference>
<dbReference type="OrthoDB" id="3232986at2759"/>
<evidence type="ECO:0000313" key="2">
    <source>
        <dbReference type="Proteomes" id="UP000054018"/>
    </source>
</evidence>
<protein>
    <submittedName>
        <fullName evidence="1">Uncharacterized protein</fullName>
    </submittedName>
</protein>
<accession>A0A0C9ZN46</accession>
<evidence type="ECO:0000313" key="1">
    <source>
        <dbReference type="EMBL" id="KIK27344.1"/>
    </source>
</evidence>
<reference evidence="1 2" key="1">
    <citation type="submission" date="2014-04" db="EMBL/GenBank/DDBJ databases">
        <authorList>
            <consortium name="DOE Joint Genome Institute"/>
            <person name="Kuo A."/>
            <person name="Kohler A."/>
            <person name="Costa M.D."/>
            <person name="Nagy L.G."/>
            <person name="Floudas D."/>
            <person name="Copeland A."/>
            <person name="Barry K.W."/>
            <person name="Cichocki N."/>
            <person name="Veneault-Fourrey C."/>
            <person name="LaButti K."/>
            <person name="Lindquist E.A."/>
            <person name="Lipzen A."/>
            <person name="Lundell T."/>
            <person name="Morin E."/>
            <person name="Murat C."/>
            <person name="Sun H."/>
            <person name="Tunlid A."/>
            <person name="Henrissat B."/>
            <person name="Grigoriev I.V."/>
            <person name="Hibbett D.S."/>
            <person name="Martin F."/>
            <person name="Nordberg H.P."/>
            <person name="Cantor M.N."/>
            <person name="Hua S.X."/>
        </authorList>
    </citation>
    <scope>NUCLEOTIDE SEQUENCE [LARGE SCALE GENOMIC DNA]</scope>
    <source>
        <strain evidence="1 2">441</strain>
    </source>
</reference>
<gene>
    <name evidence="1" type="ORF">PISMIDRAFT_92901</name>
</gene>
<feature type="non-terminal residue" evidence="1">
    <location>
        <position position="1"/>
    </location>
</feature>
<dbReference type="AlphaFoldDB" id="A0A0C9ZN46"/>
<keyword evidence="2" id="KW-1185">Reference proteome</keyword>
<dbReference type="HOGENOM" id="CLU_006344_9_0_1"/>
<organism evidence="1 2">
    <name type="scientific">Pisolithus microcarpus 441</name>
    <dbReference type="NCBI Taxonomy" id="765257"/>
    <lineage>
        <taxon>Eukaryota</taxon>
        <taxon>Fungi</taxon>
        <taxon>Dikarya</taxon>
        <taxon>Basidiomycota</taxon>
        <taxon>Agaricomycotina</taxon>
        <taxon>Agaricomycetes</taxon>
        <taxon>Agaricomycetidae</taxon>
        <taxon>Boletales</taxon>
        <taxon>Sclerodermatineae</taxon>
        <taxon>Pisolithaceae</taxon>
        <taxon>Pisolithus</taxon>
    </lineage>
</organism>